<evidence type="ECO:0000313" key="5">
    <source>
        <dbReference type="Proteomes" id="UP000004994"/>
    </source>
</evidence>
<proteinExistence type="predicted"/>
<evidence type="ECO:0000256" key="1">
    <source>
        <dbReference type="ARBA" id="ARBA00022857"/>
    </source>
</evidence>
<dbReference type="PANTHER" id="PTHR47706">
    <property type="entry name" value="NMRA-LIKE FAMILY PROTEIN"/>
    <property type="match status" value="1"/>
</dbReference>
<dbReference type="InParanoid" id="A0A494G9Q4"/>
<evidence type="ECO:0000313" key="4">
    <source>
        <dbReference type="EnsemblPlants" id="Solyc00g095460.1.1.1.CDS"/>
    </source>
</evidence>
<dbReference type="Proteomes" id="UP000004994">
    <property type="component" value="Unassembled WGS sequence"/>
</dbReference>
<dbReference type="PaxDb" id="4081-Solyc00g095460.1.1"/>
<sequence length="334" mass="36231">MPNPPPPSILILGLGELGTQVLHHLLTHPSSPKTNITILLRPSPTNKTKLPTLCPPHTFSLLSADLSTIPQADLTTLLAPFHTIIGCTGMSLPRGTQLKLTRAVLAASASTGGKVRHYIPWQFGLDYDVIGRASAQDLFDEQLDVRGLLREHSAQQGEGGGEGRGVKWTIMSTGMFMRFLFEEAFGVVELKGEGKERVTALGSWENELTVTEVEDIGRVVAELVLGSGLDGEGEGEGESSGVVYVAGDTVSMSRLADVVEGVLGREVERRVKSVQQLEAELREEPDGVMRKYRAVFAAGVGVSWEKERSFNARRGIETVLVEDWARRNLKVPVA</sequence>
<dbReference type="InterPro" id="IPR051609">
    <property type="entry name" value="NmrA/Isoflavone_reductase-like"/>
</dbReference>
<dbReference type="Pfam" id="PF05368">
    <property type="entry name" value="NmrA"/>
    <property type="match status" value="1"/>
</dbReference>
<accession>A0A494G9Q4</accession>
<feature type="domain" description="NmrA-like" evidence="3">
    <location>
        <begin position="14"/>
        <end position="276"/>
    </location>
</feature>
<keyword evidence="5" id="KW-1185">Reference proteome</keyword>
<keyword evidence="2" id="KW-0560">Oxidoreductase</keyword>
<dbReference type="CDD" id="cd05259">
    <property type="entry name" value="PCBER_SDR_a"/>
    <property type="match status" value="1"/>
</dbReference>
<reference evidence="4" key="2">
    <citation type="submission" date="2019-04" db="UniProtKB">
        <authorList>
            <consortium name="EnsemblPlants"/>
        </authorList>
    </citation>
    <scope>IDENTIFICATION</scope>
    <source>
        <strain evidence="4">cv. Heinz 1706</strain>
    </source>
</reference>
<dbReference type="AlphaFoldDB" id="A0A494G9Q4"/>
<dbReference type="Gramene" id="Solyc00g095460.1.1">
    <property type="protein sequence ID" value="Solyc00g095460.1.1.1.CDS"/>
    <property type="gene ID" value="Solyc00g095460.1"/>
</dbReference>
<dbReference type="GO" id="GO:0016491">
    <property type="term" value="F:oxidoreductase activity"/>
    <property type="evidence" value="ECO:0007669"/>
    <property type="project" value="UniProtKB-KW"/>
</dbReference>
<protein>
    <recommendedName>
        <fullName evidence="3">NmrA-like domain-containing protein</fullName>
    </recommendedName>
</protein>
<dbReference type="EnsemblPlants" id="Solyc00g095460.1.1">
    <property type="protein sequence ID" value="Solyc00g095460.1.1.1.CDS"/>
    <property type="gene ID" value="Solyc00g095460.1"/>
</dbReference>
<organism evidence="4">
    <name type="scientific">Solanum lycopersicum</name>
    <name type="common">Tomato</name>
    <name type="synonym">Lycopersicon esculentum</name>
    <dbReference type="NCBI Taxonomy" id="4081"/>
    <lineage>
        <taxon>Eukaryota</taxon>
        <taxon>Viridiplantae</taxon>
        <taxon>Streptophyta</taxon>
        <taxon>Embryophyta</taxon>
        <taxon>Tracheophyta</taxon>
        <taxon>Spermatophyta</taxon>
        <taxon>Magnoliopsida</taxon>
        <taxon>eudicotyledons</taxon>
        <taxon>Gunneridae</taxon>
        <taxon>Pentapetalae</taxon>
        <taxon>asterids</taxon>
        <taxon>lamiids</taxon>
        <taxon>Solanales</taxon>
        <taxon>Solanaceae</taxon>
        <taxon>Solanoideae</taxon>
        <taxon>Solaneae</taxon>
        <taxon>Solanum</taxon>
        <taxon>Solanum subgen. Lycopersicon</taxon>
    </lineage>
</organism>
<dbReference type="SUPFAM" id="SSF51735">
    <property type="entry name" value="NAD(P)-binding Rossmann-fold domains"/>
    <property type="match status" value="1"/>
</dbReference>
<dbReference type="Gene3D" id="3.40.50.720">
    <property type="entry name" value="NAD(P)-binding Rossmann-like Domain"/>
    <property type="match status" value="1"/>
</dbReference>
<dbReference type="InterPro" id="IPR045312">
    <property type="entry name" value="PCBER-like"/>
</dbReference>
<keyword evidence="1" id="KW-0521">NADP</keyword>
<evidence type="ECO:0000259" key="3">
    <source>
        <dbReference type="Pfam" id="PF05368"/>
    </source>
</evidence>
<name>A0A494G9Q4_SOLLC</name>
<reference evidence="4" key="1">
    <citation type="journal article" date="2012" name="Nature">
        <title>The tomato genome sequence provides insights into fleshy fruit evolution.</title>
        <authorList>
            <consortium name="Tomato Genome Consortium"/>
        </authorList>
    </citation>
    <scope>NUCLEOTIDE SEQUENCE [LARGE SCALE GENOMIC DNA]</scope>
    <source>
        <strain evidence="4">cv. Heinz 1706</strain>
    </source>
</reference>
<dbReference type="PANTHER" id="PTHR47706:SF6">
    <property type="entry name" value="NMRA-LIKE FAMILY PROTEIN (AFU_ORTHOLOGUE AFUA_6G00280)"/>
    <property type="match status" value="1"/>
</dbReference>
<dbReference type="InterPro" id="IPR008030">
    <property type="entry name" value="NmrA-like"/>
</dbReference>
<evidence type="ECO:0000256" key="2">
    <source>
        <dbReference type="ARBA" id="ARBA00023002"/>
    </source>
</evidence>
<dbReference type="InterPro" id="IPR036291">
    <property type="entry name" value="NAD(P)-bd_dom_sf"/>
</dbReference>